<keyword evidence="2" id="KW-1133">Transmembrane helix</keyword>
<comment type="caution">
    <text evidence="3">The sequence shown here is derived from an EMBL/GenBank/DDBJ whole genome shotgun (WGS) entry which is preliminary data.</text>
</comment>
<feature type="compositionally biased region" description="Basic and acidic residues" evidence="1">
    <location>
        <begin position="93"/>
        <end position="105"/>
    </location>
</feature>
<evidence type="ECO:0000313" key="3">
    <source>
        <dbReference type="EMBL" id="KHN77755.1"/>
    </source>
</evidence>
<feature type="region of interest" description="Disordered" evidence="1">
    <location>
        <begin position="92"/>
        <end position="121"/>
    </location>
</feature>
<feature type="transmembrane region" description="Helical" evidence="2">
    <location>
        <begin position="65"/>
        <end position="88"/>
    </location>
</feature>
<name>A0A0B2V9T5_TOXCA</name>
<keyword evidence="2" id="KW-0812">Transmembrane</keyword>
<keyword evidence="2" id="KW-0472">Membrane</keyword>
<feature type="compositionally biased region" description="Basic and acidic residues" evidence="1">
    <location>
        <begin position="1"/>
        <end position="14"/>
    </location>
</feature>
<protein>
    <submittedName>
        <fullName evidence="3">Uncharacterized protein</fullName>
    </submittedName>
</protein>
<evidence type="ECO:0000313" key="4">
    <source>
        <dbReference type="Proteomes" id="UP000031036"/>
    </source>
</evidence>
<sequence>MSTIRKVEDEEMKHTRQTLTRTGGPKPRIDERCAKATSSSQPPHLLARNLPTTNDCISPLSLGTFVPLCVVCGLVAGAGIGFSIAWFGTDGGSTHDHKERDKSHLESGTSSKDSYFPDPETENGISSCATYTVLEVEGDGKVYG</sequence>
<gene>
    <name evidence="3" type="ORF">Tcan_14509</name>
</gene>
<evidence type="ECO:0000256" key="2">
    <source>
        <dbReference type="SAM" id="Phobius"/>
    </source>
</evidence>
<reference evidence="3 4" key="1">
    <citation type="submission" date="2014-11" db="EMBL/GenBank/DDBJ databases">
        <title>Genetic blueprint of the zoonotic pathogen Toxocara canis.</title>
        <authorList>
            <person name="Zhu X.-Q."/>
            <person name="Korhonen P.K."/>
            <person name="Cai H."/>
            <person name="Young N.D."/>
            <person name="Nejsum P."/>
            <person name="von Samson-Himmelstjerna G."/>
            <person name="Boag P.R."/>
            <person name="Tan P."/>
            <person name="Li Q."/>
            <person name="Min J."/>
            <person name="Yang Y."/>
            <person name="Wang X."/>
            <person name="Fang X."/>
            <person name="Hall R.S."/>
            <person name="Hofmann A."/>
            <person name="Sternberg P.W."/>
            <person name="Jex A.R."/>
            <person name="Gasser R.B."/>
        </authorList>
    </citation>
    <scope>NUCLEOTIDE SEQUENCE [LARGE SCALE GENOMIC DNA]</scope>
    <source>
        <strain evidence="3">PN_DK_2014</strain>
    </source>
</reference>
<organism evidence="3 4">
    <name type="scientific">Toxocara canis</name>
    <name type="common">Canine roundworm</name>
    <dbReference type="NCBI Taxonomy" id="6265"/>
    <lineage>
        <taxon>Eukaryota</taxon>
        <taxon>Metazoa</taxon>
        <taxon>Ecdysozoa</taxon>
        <taxon>Nematoda</taxon>
        <taxon>Chromadorea</taxon>
        <taxon>Rhabditida</taxon>
        <taxon>Spirurina</taxon>
        <taxon>Ascaridomorpha</taxon>
        <taxon>Ascaridoidea</taxon>
        <taxon>Toxocaridae</taxon>
        <taxon>Toxocara</taxon>
    </lineage>
</organism>
<evidence type="ECO:0000256" key="1">
    <source>
        <dbReference type="SAM" id="MobiDB-lite"/>
    </source>
</evidence>
<dbReference type="AlphaFoldDB" id="A0A0B2V9T5"/>
<keyword evidence="4" id="KW-1185">Reference proteome</keyword>
<dbReference type="EMBL" id="JPKZ01002247">
    <property type="protein sequence ID" value="KHN77755.1"/>
    <property type="molecule type" value="Genomic_DNA"/>
</dbReference>
<proteinExistence type="predicted"/>
<accession>A0A0B2V9T5</accession>
<feature type="region of interest" description="Disordered" evidence="1">
    <location>
        <begin position="1"/>
        <end position="29"/>
    </location>
</feature>
<dbReference type="Proteomes" id="UP000031036">
    <property type="component" value="Unassembled WGS sequence"/>
</dbReference>